<dbReference type="AlphaFoldDB" id="A0A8H6Z5U2"/>
<dbReference type="InterPro" id="IPR052396">
    <property type="entry name" value="Meiotic_Drive_Suppr_Kinase"/>
</dbReference>
<evidence type="ECO:0000313" key="2">
    <source>
        <dbReference type="EMBL" id="KAF7371519.1"/>
    </source>
</evidence>
<protein>
    <submittedName>
        <fullName evidence="2">Proteophosphoglycan ppg4</fullName>
    </submittedName>
</protein>
<dbReference type="Proteomes" id="UP000620124">
    <property type="component" value="Unassembled WGS sequence"/>
</dbReference>
<dbReference type="PANTHER" id="PTHR37171:SF1">
    <property type="entry name" value="SERINE_THREONINE-PROTEIN KINASE YRZF-RELATED"/>
    <property type="match status" value="1"/>
</dbReference>
<sequence>MSWHDGGPTYNDYFSRTRPKCPPDDSIGTTITNHTEADEGYRTSAVLFHDTSNLSHLIAPGVKLDLAFVQSVLSSTGPDTVRSSQRSMWDWADWRVGVSKWADGEPAYYPWLEWAVYAPAAHAAGAVRDKLYASADQAVSSIVPRHKYNPDLVTWARSNGGFKFREEAGRSQEKARRLLFQAMDELLHYDVAHIVLSTQHHYVLLSLSPTYQFLISRLYKINDSSTQLQDITDLVLFYAHAIVNPGAPYSQQPDSTSGSPVFRLFFCNGRLTHRAKLSPVKKSTNSSFPALSLRFHGDGGLNRADADVVISFGRLVFWFLDARVVAKTANSPRASQRLSHEFKAYNIMWALQGVAIPTLVGLYTNNNNGSSVLILSHAGAPLGTFEALTLAQRRTLLSHIVCLHQTGIQHNDIEPRNIMLSPSSAPVIIDFDHASLDHICQGKSCTELLEVAQRLGLDLADELGRSKPTTPTSPTLVAILASLYFLVIRFVWGKT</sequence>
<keyword evidence="1" id="KW-0812">Transmembrane</keyword>
<feature type="transmembrane region" description="Helical" evidence="1">
    <location>
        <begin position="475"/>
        <end position="492"/>
    </location>
</feature>
<dbReference type="EMBL" id="JACAZI010000001">
    <property type="protein sequence ID" value="KAF7371519.1"/>
    <property type="molecule type" value="Genomic_DNA"/>
</dbReference>
<evidence type="ECO:0000313" key="3">
    <source>
        <dbReference type="Proteomes" id="UP000620124"/>
    </source>
</evidence>
<name>A0A8H6Z5U2_9AGAR</name>
<keyword evidence="3" id="KW-1185">Reference proteome</keyword>
<proteinExistence type="predicted"/>
<dbReference type="InterPro" id="IPR011009">
    <property type="entry name" value="Kinase-like_dom_sf"/>
</dbReference>
<reference evidence="2" key="1">
    <citation type="submission" date="2020-05" db="EMBL/GenBank/DDBJ databases">
        <title>Mycena genomes resolve the evolution of fungal bioluminescence.</title>
        <authorList>
            <person name="Tsai I.J."/>
        </authorList>
    </citation>
    <scope>NUCLEOTIDE SEQUENCE</scope>
    <source>
        <strain evidence="2">CCC161011</strain>
    </source>
</reference>
<evidence type="ECO:0000256" key="1">
    <source>
        <dbReference type="SAM" id="Phobius"/>
    </source>
</evidence>
<gene>
    <name evidence="2" type="ORF">MVEN_00006700</name>
</gene>
<comment type="caution">
    <text evidence="2">The sequence shown here is derived from an EMBL/GenBank/DDBJ whole genome shotgun (WGS) entry which is preliminary data.</text>
</comment>
<keyword evidence="1" id="KW-0472">Membrane</keyword>
<dbReference type="OrthoDB" id="3270233at2759"/>
<keyword evidence="1" id="KW-1133">Transmembrane helix</keyword>
<organism evidence="2 3">
    <name type="scientific">Mycena venus</name>
    <dbReference type="NCBI Taxonomy" id="2733690"/>
    <lineage>
        <taxon>Eukaryota</taxon>
        <taxon>Fungi</taxon>
        <taxon>Dikarya</taxon>
        <taxon>Basidiomycota</taxon>
        <taxon>Agaricomycotina</taxon>
        <taxon>Agaricomycetes</taxon>
        <taxon>Agaricomycetidae</taxon>
        <taxon>Agaricales</taxon>
        <taxon>Marasmiineae</taxon>
        <taxon>Mycenaceae</taxon>
        <taxon>Mycena</taxon>
    </lineage>
</organism>
<accession>A0A8H6Z5U2</accession>
<dbReference type="Gene3D" id="1.10.510.10">
    <property type="entry name" value="Transferase(Phosphotransferase) domain 1"/>
    <property type="match status" value="1"/>
</dbReference>
<dbReference type="PANTHER" id="PTHR37171">
    <property type="entry name" value="SERINE/THREONINE-PROTEIN KINASE YRZF-RELATED"/>
    <property type="match status" value="1"/>
</dbReference>
<dbReference type="SUPFAM" id="SSF56112">
    <property type="entry name" value="Protein kinase-like (PK-like)"/>
    <property type="match status" value="1"/>
</dbReference>